<dbReference type="CDD" id="cd00063">
    <property type="entry name" value="FN3"/>
    <property type="match status" value="1"/>
</dbReference>
<feature type="domain" description="Fibronectin type-III" evidence="3">
    <location>
        <begin position="808"/>
        <end position="904"/>
    </location>
</feature>
<evidence type="ECO:0000259" key="3">
    <source>
        <dbReference type="PROSITE" id="PS50853"/>
    </source>
</evidence>
<keyword evidence="2" id="KW-0472">Membrane</keyword>
<dbReference type="Pfam" id="PF05345">
    <property type="entry name" value="He_PIG"/>
    <property type="match status" value="1"/>
</dbReference>
<keyword evidence="2" id="KW-1133">Transmembrane helix</keyword>
<feature type="region of interest" description="Disordered" evidence="1">
    <location>
        <begin position="1079"/>
        <end position="1117"/>
    </location>
</feature>
<proteinExistence type="predicted"/>
<dbReference type="PROSITE" id="PS50853">
    <property type="entry name" value="FN3"/>
    <property type="match status" value="1"/>
</dbReference>
<dbReference type="InterPro" id="IPR013783">
    <property type="entry name" value="Ig-like_fold"/>
</dbReference>
<dbReference type="SMART" id="SM00060">
    <property type="entry name" value="FN3"/>
    <property type="match status" value="1"/>
</dbReference>
<feature type="transmembrane region" description="Helical" evidence="2">
    <location>
        <begin position="1400"/>
        <end position="1422"/>
    </location>
</feature>
<feature type="transmembrane region" description="Helical" evidence="2">
    <location>
        <begin position="1359"/>
        <end position="1379"/>
    </location>
</feature>
<dbReference type="GO" id="GO:0016020">
    <property type="term" value="C:membrane"/>
    <property type="evidence" value="ECO:0007669"/>
    <property type="project" value="InterPro"/>
</dbReference>
<feature type="transmembrane region" description="Helical" evidence="2">
    <location>
        <begin position="1286"/>
        <end position="1309"/>
    </location>
</feature>
<feature type="region of interest" description="Disordered" evidence="1">
    <location>
        <begin position="1168"/>
        <end position="1220"/>
    </location>
</feature>
<dbReference type="GO" id="GO:0005509">
    <property type="term" value="F:calcium ion binding"/>
    <property type="evidence" value="ECO:0007669"/>
    <property type="project" value="InterPro"/>
</dbReference>
<feature type="transmembrane region" description="Helical" evidence="2">
    <location>
        <begin position="12"/>
        <end position="32"/>
    </location>
</feature>
<keyword evidence="2" id="KW-0812">Transmembrane</keyword>
<dbReference type="Gene3D" id="2.60.40.10">
    <property type="entry name" value="Immunoglobulins"/>
    <property type="match status" value="2"/>
</dbReference>
<gene>
    <name evidence="4" type="ORF">UFOPK3770_00273</name>
</gene>
<protein>
    <submittedName>
        <fullName evidence="4">Unannotated protein</fullName>
    </submittedName>
</protein>
<dbReference type="SUPFAM" id="SSF49313">
    <property type="entry name" value="Cadherin-like"/>
    <property type="match status" value="1"/>
</dbReference>
<evidence type="ECO:0000313" key="4">
    <source>
        <dbReference type="EMBL" id="CAB4332122.1"/>
    </source>
</evidence>
<name>A0A6J5YT70_9ZZZZ</name>
<organism evidence="4">
    <name type="scientific">freshwater metagenome</name>
    <dbReference type="NCBI Taxonomy" id="449393"/>
    <lineage>
        <taxon>unclassified sequences</taxon>
        <taxon>metagenomes</taxon>
        <taxon>ecological metagenomes</taxon>
    </lineage>
</organism>
<feature type="compositionally biased region" description="Low complexity" evidence="1">
    <location>
        <begin position="1102"/>
        <end position="1114"/>
    </location>
</feature>
<feature type="transmembrane region" description="Helical" evidence="2">
    <location>
        <begin position="1428"/>
        <end position="1449"/>
    </location>
</feature>
<accession>A0A6J5YT70</accession>
<feature type="transmembrane region" description="Helical" evidence="2">
    <location>
        <begin position="1604"/>
        <end position="1622"/>
    </location>
</feature>
<dbReference type="Pfam" id="PF00041">
    <property type="entry name" value="fn3"/>
    <property type="match status" value="1"/>
</dbReference>
<feature type="transmembrane region" description="Helical" evidence="2">
    <location>
        <begin position="1531"/>
        <end position="1554"/>
    </location>
</feature>
<sequence length="1623" mass="165978">MRHIAYRPALHPIVQILIAFVLVAPWVIGQMWSAPNAQAVSTGDGLSLQIFTSATSPTPPDRPTSSSISHPQCLAETNVDNINFDWGTGTPAVTPSGGSPTSGTCPTNDFLVYARGYVTVPGTYTGNDATNVTFYNDSSDGFYMQLVDPLAPSTDLIFDSWNRVDPAPPVGASSHSGNVSLSLQKGMTYELKAWAFDHQGTAMMKLYWDAETTIEIIPKKYLFTTRPLTPQPVGADLLTVHASPGTLTYNPGGLSYTPDHVASSNLSTTGSINVTGALTYNKVSGNCTVNPTSGLVTATDSGSCVVTVTKAGDSYFATSTSAQLTIPILRVQDSLTVTGISTMRYAESQNLGTSGGSIAEGVVTYTVKSGPCTVSGRTLSTNVTLDVNPANNVCKISAVMAADATYEAVPTTTDFSVTVSKQFQDAVAGDALTISANPSSLTFDPISRPTSALTAAQGKGSGPVTFSVTSGPCEVPNTPGTSNTATATFKGTCSITATKAADLNYLSYTTPTPAQIVVAPAVQGAVTVVAGNSTLTYRSGSPVTTGLTASGGSGSGNFSFEVDAGHISVCEISNVAQVMSPRSATATLTIKSSGQCDITARRAADTEYSEKVSTPLNITAATPVSVSVNYPTVALNYGVYQAPFIPILATGGINTRYYAPSKPSTVGYLPAGLTLDAVTGEISGTPTAASTTTNYTITAQDNNDVSAFGTFAIAVAKATAPMTWDAQPSEVVSYVDSLPNLAASATGTTSLPQYSIDSDSSLICSVNASSGALTIKRAGICNYRASVVTDSNYNANAITGSFSIQPLAPSAPQNISGSVFDQDLTISWNAPADDGGSSIAGYTALATSGGLTSSCVGTSTSCTINNLNYGASYSVVVTSRNSAVGSVAGQVSQGSPAKSFTIPSSSIKFATGQIGDRYDPNPVTQALTELSDSVQKKLLDAGIVKAPAKAPSVTITANLSQTSYTIPVLLSIPQTVDSGTEVHLWVLPPTDTPVGTYVQLSIQLPNGDVIDLGTTSLTAAMISAGADIQPFALVPTGNYIIAVSLADKTSGARAYAVGADRQSINYKVKVVSGAAGVPTIGSAPTPTAEPEPTPTAEPEPTPTVTESVTPTAEPSPEVSIDARGLVVVDPLAEPAAVAATAVTAVTLVAAVSAAASAAAAVGGAASAAGSASGAAGGGAGGGARGGAGGGASGSGGSSGSGSSGGSGGSGGGPDDGSDNLATVQTVDVEHESFEDLTVNWGDALPLWQAVPLLSALDQKSHDATVRISRFSPLIAKLITDGAYTTAFAGVISLLLPVSAVVLAIIGIFMNGDLLLPPAVPIFIAMTLIGVFDAGAGFMGMVVFGLGMGLVAGVHTASDVRMLAGLMVIGFGPSLLASAFRGLRRPAAADPRAFWERAVDLGVAPFIAGWAMQGMISALSSLAGVELPIAAYAGWIGLAVGVCMAIRIVLEEFTAQFFPGRLNAIHPTDTPPPSNIQKSIALAMRAGIFYFVAGAFIGFNVYLAVGTIIFILPNYIGLFQDRFPNYPKLYQFLPAGLPGLAWSLLTASWTLALLGRVLGDTPVFAKMSFAILPITSGVFAVLAMIGRAPLPGDTRWYQRDRMKWLYRIGGIAMLVYTMKLAGVL</sequence>
<feature type="transmembrane region" description="Helical" evidence="2">
    <location>
        <begin position="1487"/>
        <end position="1511"/>
    </location>
</feature>
<evidence type="ECO:0000256" key="1">
    <source>
        <dbReference type="SAM" id="MobiDB-lite"/>
    </source>
</evidence>
<feature type="transmembrane region" description="Helical" evidence="2">
    <location>
        <begin position="1321"/>
        <end position="1347"/>
    </location>
</feature>
<feature type="compositionally biased region" description="Pro residues" evidence="1">
    <location>
        <begin position="1087"/>
        <end position="1101"/>
    </location>
</feature>
<feature type="transmembrane region" description="Helical" evidence="2">
    <location>
        <begin position="1566"/>
        <end position="1584"/>
    </location>
</feature>
<evidence type="ECO:0000256" key="2">
    <source>
        <dbReference type="SAM" id="Phobius"/>
    </source>
</evidence>
<dbReference type="InterPro" id="IPR015919">
    <property type="entry name" value="Cadherin-like_sf"/>
</dbReference>
<dbReference type="InterPro" id="IPR036116">
    <property type="entry name" value="FN3_sf"/>
</dbReference>
<feature type="compositionally biased region" description="Gly residues" evidence="1">
    <location>
        <begin position="1174"/>
        <end position="1214"/>
    </location>
</feature>
<dbReference type="InterPro" id="IPR003961">
    <property type="entry name" value="FN3_dom"/>
</dbReference>
<dbReference type="EMBL" id="CAESAJ010000015">
    <property type="protein sequence ID" value="CAB4332122.1"/>
    <property type="molecule type" value="Genomic_DNA"/>
</dbReference>
<dbReference type="SUPFAM" id="SSF49265">
    <property type="entry name" value="Fibronectin type III"/>
    <property type="match status" value="1"/>
</dbReference>
<reference evidence="4" key="1">
    <citation type="submission" date="2020-05" db="EMBL/GenBank/DDBJ databases">
        <authorList>
            <person name="Chiriac C."/>
            <person name="Salcher M."/>
            <person name="Ghai R."/>
            <person name="Kavagutti S V."/>
        </authorList>
    </citation>
    <scope>NUCLEOTIDE SEQUENCE</scope>
</reference>